<dbReference type="InterPro" id="IPR009057">
    <property type="entry name" value="Homeodomain-like_sf"/>
</dbReference>
<evidence type="ECO:0000259" key="4">
    <source>
        <dbReference type="PROSITE" id="PS50977"/>
    </source>
</evidence>
<protein>
    <submittedName>
        <fullName evidence="5">Transcriptional regulator, AcrR family</fullName>
    </submittedName>
</protein>
<reference evidence="5" key="1">
    <citation type="submission" date="2018-06" db="EMBL/GenBank/DDBJ databases">
        <authorList>
            <person name="Zhirakovskaya E."/>
        </authorList>
    </citation>
    <scope>NUCLEOTIDE SEQUENCE</scope>
</reference>
<feature type="domain" description="HTH tetR-type" evidence="4">
    <location>
        <begin position="16"/>
        <end position="76"/>
    </location>
</feature>
<dbReference type="PROSITE" id="PS50977">
    <property type="entry name" value="HTH_TETR_2"/>
    <property type="match status" value="1"/>
</dbReference>
<accession>A0A3B0RRU3</accession>
<gene>
    <name evidence="5" type="ORF">MNBD_ALPHA02-971</name>
</gene>
<dbReference type="Pfam" id="PF00440">
    <property type="entry name" value="TetR_N"/>
    <property type="match status" value="1"/>
</dbReference>
<dbReference type="InterPro" id="IPR001647">
    <property type="entry name" value="HTH_TetR"/>
</dbReference>
<evidence type="ECO:0000256" key="1">
    <source>
        <dbReference type="ARBA" id="ARBA00023015"/>
    </source>
</evidence>
<keyword evidence="3" id="KW-0804">Transcription</keyword>
<keyword evidence="2" id="KW-0238">DNA-binding</keyword>
<dbReference type="Gene3D" id="1.10.357.10">
    <property type="entry name" value="Tetracycline Repressor, domain 2"/>
    <property type="match status" value="1"/>
</dbReference>
<proteinExistence type="predicted"/>
<evidence type="ECO:0000313" key="5">
    <source>
        <dbReference type="EMBL" id="VAV91058.1"/>
    </source>
</evidence>
<dbReference type="InterPro" id="IPR050109">
    <property type="entry name" value="HTH-type_TetR-like_transc_reg"/>
</dbReference>
<dbReference type="AlphaFoldDB" id="A0A3B0RRU3"/>
<dbReference type="Pfam" id="PF13305">
    <property type="entry name" value="TetR_C_33"/>
    <property type="match status" value="1"/>
</dbReference>
<dbReference type="GO" id="GO:0000976">
    <property type="term" value="F:transcription cis-regulatory region binding"/>
    <property type="evidence" value="ECO:0007669"/>
    <property type="project" value="TreeGrafter"/>
</dbReference>
<evidence type="ECO:0000256" key="2">
    <source>
        <dbReference type="ARBA" id="ARBA00023125"/>
    </source>
</evidence>
<dbReference type="PANTHER" id="PTHR30055:SF220">
    <property type="entry name" value="TETR-FAMILY REGULATORY PROTEIN"/>
    <property type="match status" value="1"/>
</dbReference>
<dbReference type="EMBL" id="UOED01000064">
    <property type="protein sequence ID" value="VAV91058.1"/>
    <property type="molecule type" value="Genomic_DNA"/>
</dbReference>
<sequence>MNKWCCPQGRKSYHHGNLRETLVQSALEILQDGTLADLSLRALARKAGVSQTAPYRHFADKEALIAALKQDGLKKLGDGMQVLMGTVKDPLIRLQKLGMRYVEFADRYPAHFKIMFEYDLCDYQKYTELHEVSDIGFQCLQTTVDECLALPGARKIDPAVAQFTAWSMVHGLSVLLMNQSMIEHMKEGHFVDLGDRNRIIEQVTKFFSDSLIG</sequence>
<evidence type="ECO:0000256" key="3">
    <source>
        <dbReference type="ARBA" id="ARBA00023163"/>
    </source>
</evidence>
<keyword evidence="1" id="KW-0805">Transcription regulation</keyword>
<dbReference type="SUPFAM" id="SSF48498">
    <property type="entry name" value="Tetracyclin repressor-like, C-terminal domain"/>
    <property type="match status" value="1"/>
</dbReference>
<dbReference type="GO" id="GO:0003700">
    <property type="term" value="F:DNA-binding transcription factor activity"/>
    <property type="evidence" value="ECO:0007669"/>
    <property type="project" value="TreeGrafter"/>
</dbReference>
<dbReference type="InterPro" id="IPR025996">
    <property type="entry name" value="MT1864/Rv1816-like_C"/>
</dbReference>
<dbReference type="SUPFAM" id="SSF46689">
    <property type="entry name" value="Homeodomain-like"/>
    <property type="match status" value="1"/>
</dbReference>
<dbReference type="InterPro" id="IPR036271">
    <property type="entry name" value="Tet_transcr_reg_TetR-rel_C_sf"/>
</dbReference>
<dbReference type="PANTHER" id="PTHR30055">
    <property type="entry name" value="HTH-TYPE TRANSCRIPTIONAL REGULATOR RUTR"/>
    <property type="match status" value="1"/>
</dbReference>
<name>A0A3B0RRU3_9ZZZZ</name>
<dbReference type="PRINTS" id="PR00455">
    <property type="entry name" value="HTHTETR"/>
</dbReference>
<organism evidence="5">
    <name type="scientific">hydrothermal vent metagenome</name>
    <dbReference type="NCBI Taxonomy" id="652676"/>
    <lineage>
        <taxon>unclassified sequences</taxon>
        <taxon>metagenomes</taxon>
        <taxon>ecological metagenomes</taxon>
    </lineage>
</organism>